<reference evidence="1 2" key="1">
    <citation type="submission" date="2021-12" db="EMBL/GenBank/DDBJ databases">
        <title>Genome sequence of Kibdelosporangium philippinense ATCC 49844.</title>
        <authorList>
            <person name="Fedorov E.A."/>
            <person name="Omeragic M."/>
            <person name="Shalygina K.F."/>
            <person name="Maclea K.S."/>
        </authorList>
    </citation>
    <scope>NUCLEOTIDE SEQUENCE [LARGE SCALE GENOMIC DNA]</scope>
    <source>
        <strain evidence="1 2">ATCC 49844</strain>
    </source>
</reference>
<evidence type="ECO:0000313" key="2">
    <source>
        <dbReference type="Proteomes" id="UP001521150"/>
    </source>
</evidence>
<keyword evidence="2" id="KW-1185">Reference proteome</keyword>
<name>A0ABS8ZKX4_9PSEU</name>
<dbReference type="Proteomes" id="UP001521150">
    <property type="component" value="Unassembled WGS sequence"/>
</dbReference>
<protein>
    <recommendedName>
        <fullName evidence="3">ATP/GTP-binding protein</fullName>
    </recommendedName>
</protein>
<dbReference type="EMBL" id="JAJVCN010000002">
    <property type="protein sequence ID" value="MCE7007098.1"/>
    <property type="molecule type" value="Genomic_DNA"/>
</dbReference>
<organism evidence="1 2">
    <name type="scientific">Kibdelosporangium philippinense</name>
    <dbReference type="NCBI Taxonomy" id="211113"/>
    <lineage>
        <taxon>Bacteria</taxon>
        <taxon>Bacillati</taxon>
        <taxon>Actinomycetota</taxon>
        <taxon>Actinomycetes</taxon>
        <taxon>Pseudonocardiales</taxon>
        <taxon>Pseudonocardiaceae</taxon>
        <taxon>Kibdelosporangium</taxon>
    </lineage>
</organism>
<proteinExistence type="predicted"/>
<gene>
    <name evidence="1" type="ORF">LWC34_30350</name>
</gene>
<evidence type="ECO:0008006" key="3">
    <source>
        <dbReference type="Google" id="ProtNLM"/>
    </source>
</evidence>
<evidence type="ECO:0000313" key="1">
    <source>
        <dbReference type="EMBL" id="MCE7007098.1"/>
    </source>
</evidence>
<sequence length="101" mass="10141">MIAIARPASVSWAMGDGNSVTCAGPGTPFPPGADPKSASPDCGYVYRISSAGQRSEAFAVTATISWTITWSGAGQSGVFPNMTTTGSIAVRVAESQAIATG</sequence>
<accession>A0ABS8ZKX4</accession>
<dbReference type="RefSeq" id="WP_233728490.1">
    <property type="nucleotide sequence ID" value="NZ_JAJVCN010000002.1"/>
</dbReference>
<comment type="caution">
    <text evidence="1">The sequence shown here is derived from an EMBL/GenBank/DDBJ whole genome shotgun (WGS) entry which is preliminary data.</text>
</comment>